<dbReference type="AlphaFoldDB" id="A0A3R7N1Z6"/>
<keyword evidence="6 10" id="KW-0720">Serine protease</keyword>
<dbReference type="InterPro" id="IPR009003">
    <property type="entry name" value="Peptidase_S1_PA"/>
</dbReference>
<dbReference type="Gene3D" id="2.40.10.10">
    <property type="entry name" value="Trypsin-like serine proteases"/>
    <property type="match status" value="1"/>
</dbReference>
<evidence type="ECO:0000256" key="5">
    <source>
        <dbReference type="ARBA" id="ARBA00022801"/>
    </source>
</evidence>
<keyword evidence="5 10" id="KW-0378">Hydrolase</keyword>
<evidence type="ECO:0000256" key="3">
    <source>
        <dbReference type="ARBA" id="ARBA00022670"/>
    </source>
</evidence>
<dbReference type="GO" id="GO:0005615">
    <property type="term" value="C:extracellular space"/>
    <property type="evidence" value="ECO:0007669"/>
    <property type="project" value="TreeGrafter"/>
</dbReference>
<dbReference type="PROSITE" id="PS50240">
    <property type="entry name" value="TRYPSIN_DOM"/>
    <property type="match status" value="1"/>
</dbReference>
<protein>
    <submittedName>
        <fullName evidence="13">Clip domain serine proteinase 3</fullName>
    </submittedName>
</protein>
<dbReference type="InterPro" id="IPR001254">
    <property type="entry name" value="Trypsin_dom"/>
</dbReference>
<dbReference type="GO" id="GO:0004252">
    <property type="term" value="F:serine-type endopeptidase activity"/>
    <property type="evidence" value="ECO:0007669"/>
    <property type="project" value="InterPro"/>
</dbReference>
<feature type="domain" description="Peptidase S1" evidence="12">
    <location>
        <begin position="202"/>
        <end position="440"/>
    </location>
</feature>
<sequence length="441" mass="48724">MPQYITCTYSSTLPFLSTPRHPTPSSPSFTILHQPSCPLSSTHHTHPLYSLHSPTTLSTLLSLPPTPLSTILHPPRPSPLSSTHHPISTLSTPPTYHPLPLPHHLSLSTPLPHPLHLTLLSPTTHHPPLPLQLTSPPFDENHPPPLHPSGMDLQRQGFTITDVTREGDRVVSFGWSNGTHSGFEFPKNHRRRHWGKDGAARPGQALMGDRDPSGFTDWFCDGVLINEQWVLSAAHCFQQRRVSVVRLGEHDYSDDEEGADHEDFGVSQTIIYPDYKFPQAYHDLALVRLERRASFSVNINPVCLPWGREAERDLVNQVITLTGWGATEHGGAGSPILQEVNLTVFHHSRCDESYSALPQYSRDWPNGIGSESLCAGDPKGGKDACQGDSGGPVVYLDEAKRYVLAGVVSRGYGCGLQEFPGLYVDVRLSTYLSWIKKLAFA</sequence>
<evidence type="ECO:0000259" key="12">
    <source>
        <dbReference type="PROSITE" id="PS50240"/>
    </source>
</evidence>
<dbReference type="EMBL" id="QCYY01001811">
    <property type="protein sequence ID" value="ROT75085.1"/>
    <property type="molecule type" value="Genomic_DNA"/>
</dbReference>
<evidence type="ECO:0000256" key="9">
    <source>
        <dbReference type="ARBA" id="ARBA00024195"/>
    </source>
</evidence>
<evidence type="ECO:0000313" key="14">
    <source>
        <dbReference type="Proteomes" id="UP000283509"/>
    </source>
</evidence>
<feature type="region of interest" description="Disordered" evidence="11">
    <location>
        <begin position="70"/>
        <end position="91"/>
    </location>
</feature>
<evidence type="ECO:0000256" key="7">
    <source>
        <dbReference type="ARBA" id="ARBA00023157"/>
    </source>
</evidence>
<evidence type="ECO:0000256" key="8">
    <source>
        <dbReference type="ARBA" id="ARBA00023180"/>
    </source>
</evidence>
<dbReference type="GO" id="GO:0006508">
    <property type="term" value="P:proteolysis"/>
    <property type="evidence" value="ECO:0007669"/>
    <property type="project" value="UniProtKB-KW"/>
</dbReference>
<proteinExistence type="inferred from homology"/>
<keyword evidence="2" id="KW-0964">Secreted</keyword>
<evidence type="ECO:0000256" key="4">
    <source>
        <dbReference type="ARBA" id="ARBA00022729"/>
    </source>
</evidence>
<dbReference type="InterPro" id="IPR033116">
    <property type="entry name" value="TRYPSIN_SER"/>
</dbReference>
<comment type="subcellular location">
    <subcellularLocation>
        <location evidence="1">Secreted</location>
    </subcellularLocation>
</comment>
<comment type="caution">
    <text evidence="13">The sequence shown here is derived from an EMBL/GenBank/DDBJ whole genome shotgun (WGS) entry which is preliminary data.</text>
</comment>
<keyword evidence="4" id="KW-0732">Signal</keyword>
<dbReference type="Pfam" id="PF00089">
    <property type="entry name" value="Trypsin"/>
    <property type="match status" value="1"/>
</dbReference>
<dbReference type="FunFam" id="2.40.10.10:FF:000028">
    <property type="entry name" value="Serine protease easter"/>
    <property type="match status" value="1"/>
</dbReference>
<evidence type="ECO:0000256" key="2">
    <source>
        <dbReference type="ARBA" id="ARBA00022525"/>
    </source>
</evidence>
<dbReference type="STRING" id="6689.A0A3R7N1Z6"/>
<dbReference type="CDD" id="cd00190">
    <property type="entry name" value="Tryp_SPc"/>
    <property type="match status" value="1"/>
</dbReference>
<evidence type="ECO:0000256" key="6">
    <source>
        <dbReference type="ARBA" id="ARBA00022825"/>
    </source>
</evidence>
<dbReference type="PANTHER" id="PTHR24264:SF65">
    <property type="entry name" value="SRCR DOMAIN-CONTAINING PROTEIN"/>
    <property type="match status" value="1"/>
</dbReference>
<keyword evidence="8" id="KW-0325">Glycoprotein</keyword>
<keyword evidence="3 10" id="KW-0645">Protease</keyword>
<accession>A0A3R7N1Z6</accession>
<evidence type="ECO:0000256" key="10">
    <source>
        <dbReference type="RuleBase" id="RU363034"/>
    </source>
</evidence>
<evidence type="ECO:0000256" key="1">
    <source>
        <dbReference type="ARBA" id="ARBA00004613"/>
    </source>
</evidence>
<reference evidence="13 14" key="1">
    <citation type="submission" date="2018-04" db="EMBL/GenBank/DDBJ databases">
        <authorList>
            <person name="Zhang X."/>
            <person name="Yuan J."/>
            <person name="Li F."/>
            <person name="Xiang J."/>
        </authorList>
    </citation>
    <scope>NUCLEOTIDE SEQUENCE [LARGE SCALE GENOMIC DNA]</scope>
    <source>
        <tissue evidence="13">Muscle</tissue>
    </source>
</reference>
<dbReference type="InterPro" id="IPR050127">
    <property type="entry name" value="Serine_Proteases_S1"/>
</dbReference>
<organism evidence="13 14">
    <name type="scientific">Penaeus vannamei</name>
    <name type="common">Whiteleg shrimp</name>
    <name type="synonym">Litopenaeus vannamei</name>
    <dbReference type="NCBI Taxonomy" id="6689"/>
    <lineage>
        <taxon>Eukaryota</taxon>
        <taxon>Metazoa</taxon>
        <taxon>Ecdysozoa</taxon>
        <taxon>Arthropoda</taxon>
        <taxon>Crustacea</taxon>
        <taxon>Multicrustacea</taxon>
        <taxon>Malacostraca</taxon>
        <taxon>Eumalacostraca</taxon>
        <taxon>Eucarida</taxon>
        <taxon>Decapoda</taxon>
        <taxon>Dendrobranchiata</taxon>
        <taxon>Penaeoidea</taxon>
        <taxon>Penaeidae</taxon>
        <taxon>Penaeus</taxon>
    </lineage>
</organism>
<evidence type="ECO:0000256" key="11">
    <source>
        <dbReference type="SAM" id="MobiDB-lite"/>
    </source>
</evidence>
<dbReference type="PANTHER" id="PTHR24264">
    <property type="entry name" value="TRYPSIN-RELATED"/>
    <property type="match status" value="1"/>
</dbReference>
<dbReference type="InterPro" id="IPR001314">
    <property type="entry name" value="Peptidase_S1A"/>
</dbReference>
<dbReference type="InterPro" id="IPR018114">
    <property type="entry name" value="TRYPSIN_HIS"/>
</dbReference>
<keyword evidence="14" id="KW-1185">Reference proteome</keyword>
<dbReference type="SUPFAM" id="SSF50494">
    <property type="entry name" value="Trypsin-like serine proteases"/>
    <property type="match status" value="1"/>
</dbReference>
<dbReference type="PROSITE" id="PS00135">
    <property type="entry name" value="TRYPSIN_SER"/>
    <property type="match status" value="1"/>
</dbReference>
<feature type="region of interest" description="Disordered" evidence="11">
    <location>
        <begin position="186"/>
        <end position="206"/>
    </location>
</feature>
<gene>
    <name evidence="13" type="ORF">C7M84_006371</name>
</gene>
<dbReference type="InterPro" id="IPR043504">
    <property type="entry name" value="Peptidase_S1_PA_chymotrypsin"/>
</dbReference>
<comment type="similarity">
    <text evidence="9">Belongs to the peptidase S1 family. CLIP subfamily.</text>
</comment>
<dbReference type="FunFam" id="2.40.10.10:FF:000054">
    <property type="entry name" value="Complement C1r subcomponent"/>
    <property type="match status" value="1"/>
</dbReference>
<dbReference type="PRINTS" id="PR00722">
    <property type="entry name" value="CHYMOTRYPSIN"/>
</dbReference>
<dbReference type="Proteomes" id="UP000283509">
    <property type="component" value="Unassembled WGS sequence"/>
</dbReference>
<evidence type="ECO:0000313" key="13">
    <source>
        <dbReference type="EMBL" id="ROT75085.1"/>
    </source>
</evidence>
<name>A0A3R7N1Z6_PENVA</name>
<keyword evidence="7" id="KW-1015">Disulfide bond</keyword>
<dbReference type="SMART" id="SM00020">
    <property type="entry name" value="Tryp_SPc"/>
    <property type="match status" value="1"/>
</dbReference>
<dbReference type="PROSITE" id="PS00134">
    <property type="entry name" value="TRYPSIN_HIS"/>
    <property type="match status" value="1"/>
</dbReference>
<dbReference type="OrthoDB" id="6359355at2759"/>
<reference evidence="13 14" key="2">
    <citation type="submission" date="2019-01" db="EMBL/GenBank/DDBJ databases">
        <title>The decoding of complex shrimp genome reveals the adaptation for benthos swimmer, frequently molting mechanism and breeding impact on genome.</title>
        <authorList>
            <person name="Sun Y."/>
            <person name="Gao Y."/>
            <person name="Yu Y."/>
        </authorList>
    </citation>
    <scope>NUCLEOTIDE SEQUENCE [LARGE SCALE GENOMIC DNA]</scope>
    <source>
        <tissue evidence="13">Muscle</tissue>
    </source>
</reference>